<feature type="region of interest" description="Disordered" evidence="1">
    <location>
        <begin position="228"/>
        <end position="249"/>
    </location>
</feature>
<feature type="compositionally biased region" description="Low complexity" evidence="1">
    <location>
        <begin position="59"/>
        <end position="80"/>
    </location>
</feature>
<evidence type="ECO:0000313" key="3">
    <source>
        <dbReference type="Proteomes" id="UP000799428"/>
    </source>
</evidence>
<name>A0A6G1KED0_9PLEO</name>
<reference evidence="2" key="1">
    <citation type="journal article" date="2020" name="Stud. Mycol.">
        <title>101 Dothideomycetes genomes: a test case for predicting lifestyles and emergence of pathogens.</title>
        <authorList>
            <person name="Haridas S."/>
            <person name="Albert R."/>
            <person name="Binder M."/>
            <person name="Bloem J."/>
            <person name="Labutti K."/>
            <person name="Salamov A."/>
            <person name="Andreopoulos B."/>
            <person name="Baker S."/>
            <person name="Barry K."/>
            <person name="Bills G."/>
            <person name="Bluhm B."/>
            <person name="Cannon C."/>
            <person name="Castanera R."/>
            <person name="Culley D."/>
            <person name="Daum C."/>
            <person name="Ezra D."/>
            <person name="Gonzalez J."/>
            <person name="Henrissat B."/>
            <person name="Kuo A."/>
            <person name="Liang C."/>
            <person name="Lipzen A."/>
            <person name="Lutzoni F."/>
            <person name="Magnuson J."/>
            <person name="Mondo S."/>
            <person name="Nolan M."/>
            <person name="Ohm R."/>
            <person name="Pangilinan J."/>
            <person name="Park H.-J."/>
            <person name="Ramirez L."/>
            <person name="Alfaro M."/>
            <person name="Sun H."/>
            <person name="Tritt A."/>
            <person name="Yoshinaga Y."/>
            <person name="Zwiers L.-H."/>
            <person name="Turgeon B."/>
            <person name="Goodwin S."/>
            <person name="Spatafora J."/>
            <person name="Crous P."/>
            <person name="Grigoriev I."/>
        </authorList>
    </citation>
    <scope>NUCLEOTIDE SEQUENCE</scope>
    <source>
        <strain evidence="2">CBS 279.74</strain>
    </source>
</reference>
<dbReference type="OrthoDB" id="5226996at2759"/>
<dbReference type="Proteomes" id="UP000799428">
    <property type="component" value="Unassembled WGS sequence"/>
</dbReference>
<sequence length="386" mass="42266">MATPTPRTTSRFLEATMNSRSSIHPPPDSMWQDLGIEQLIDQYNEENDAPPGSRHDSAIEAQSTSSASASIQAPSSSASEGTFGRFSRAVSSLWHGSALSALGKRKAGADSASTPAPAPLDDRREQARLAYEEAKERGLLPTPKVFVRPVARARRKSAGSPIAQQSTPQSTPHSTPHSYLITPTRILQKSASKRDLNKQKKLTKRVSNLEHKLSEARRELGLALALKDKENAARQDKSTPVSPDRPLTPNKTHFLSEIGVNSHVLAEPSPANTNKITKRRKATEETSVPIYGDSENENENESEREWKKKIFSPLTPKRTYTRLVKKRSQVNLPSSNSSTTTTEEEVIRVAPDGKSVPPIPSIPAGIDGKRVTIRDDGFGGFSHEIF</sequence>
<feature type="compositionally biased region" description="Basic and acidic residues" evidence="1">
    <location>
        <begin position="228"/>
        <end position="237"/>
    </location>
</feature>
<feature type="region of interest" description="Disordered" evidence="1">
    <location>
        <begin position="40"/>
        <end position="82"/>
    </location>
</feature>
<dbReference type="EMBL" id="MU005768">
    <property type="protein sequence ID" value="KAF2711184.1"/>
    <property type="molecule type" value="Genomic_DNA"/>
</dbReference>
<keyword evidence="3" id="KW-1185">Reference proteome</keyword>
<feature type="region of interest" description="Disordered" evidence="1">
    <location>
        <begin position="328"/>
        <end position="363"/>
    </location>
</feature>
<feature type="region of interest" description="Disordered" evidence="1">
    <location>
        <begin position="153"/>
        <end position="178"/>
    </location>
</feature>
<accession>A0A6G1KED0</accession>
<feature type="region of interest" description="Disordered" evidence="1">
    <location>
        <begin position="102"/>
        <end position="127"/>
    </location>
</feature>
<gene>
    <name evidence="2" type="ORF">K504DRAFT_466202</name>
</gene>
<feature type="region of interest" description="Disordered" evidence="1">
    <location>
        <begin position="266"/>
        <end position="304"/>
    </location>
</feature>
<evidence type="ECO:0000256" key="1">
    <source>
        <dbReference type="SAM" id="MobiDB-lite"/>
    </source>
</evidence>
<proteinExistence type="predicted"/>
<dbReference type="AlphaFoldDB" id="A0A6G1KED0"/>
<protein>
    <submittedName>
        <fullName evidence="2">Uncharacterized protein</fullName>
    </submittedName>
</protein>
<evidence type="ECO:0000313" key="2">
    <source>
        <dbReference type="EMBL" id="KAF2711184.1"/>
    </source>
</evidence>
<feature type="compositionally biased region" description="Polar residues" evidence="1">
    <location>
        <begin position="162"/>
        <end position="177"/>
    </location>
</feature>
<organism evidence="2 3">
    <name type="scientific">Pleomassaria siparia CBS 279.74</name>
    <dbReference type="NCBI Taxonomy" id="1314801"/>
    <lineage>
        <taxon>Eukaryota</taxon>
        <taxon>Fungi</taxon>
        <taxon>Dikarya</taxon>
        <taxon>Ascomycota</taxon>
        <taxon>Pezizomycotina</taxon>
        <taxon>Dothideomycetes</taxon>
        <taxon>Pleosporomycetidae</taxon>
        <taxon>Pleosporales</taxon>
        <taxon>Pleomassariaceae</taxon>
        <taxon>Pleomassaria</taxon>
    </lineage>
</organism>